<dbReference type="PANTHER" id="PTHR11142:SF0">
    <property type="entry name" value="TRNA PSEUDOURIDINE SYNTHASE-LIKE 1"/>
    <property type="match status" value="1"/>
</dbReference>
<evidence type="ECO:0000256" key="3">
    <source>
        <dbReference type="ARBA" id="ARBA00023235"/>
    </source>
</evidence>
<keyword evidence="3 5" id="KW-0413">Isomerase</keyword>
<dbReference type="HAMAP" id="MF_00171">
    <property type="entry name" value="TruA"/>
    <property type="match status" value="1"/>
</dbReference>
<name>A0A485M1J9_9ZZZZ</name>
<dbReference type="PIRSF" id="PIRSF001430">
    <property type="entry name" value="tRNA_psdUrid_synth"/>
    <property type="match status" value="1"/>
</dbReference>
<dbReference type="Pfam" id="PF01416">
    <property type="entry name" value="PseudoU_synth_1"/>
    <property type="match status" value="2"/>
</dbReference>
<dbReference type="NCBIfam" id="TIGR00071">
    <property type="entry name" value="hisT_truA"/>
    <property type="match status" value="1"/>
</dbReference>
<sequence length="260" mass="28928">MRNLKIILAYDGSAFHGWQFQTAKRTVQETVEKSLQDILGHEVRVTASGRTDAGVHALGQVINFRTGSRIPVNGLLRALNSVFPPDLSAREVQEVSPDFHARYLAVSKKYVYIIDTSTILSPFLSRYIMHLPGGLDIPAMVQAARALKGRHDFSSFMGAGSPVKTTVREIFDFEIFGKGSRVFFSIRGSGFLRHMVRNIVGTLIPVGRGEMTSRDVERILALKDRTQAGPTAPPQGLYLVEVEYGSHGRSDMDTHRRQEE</sequence>
<feature type="domain" description="Pseudouridine synthase I TruA alpha/beta" evidence="4">
    <location>
        <begin position="8"/>
        <end position="103"/>
    </location>
</feature>
<dbReference type="InterPro" id="IPR001406">
    <property type="entry name" value="PsdUridine_synth_TruA"/>
</dbReference>
<dbReference type="CDD" id="cd02570">
    <property type="entry name" value="PseudoU_synth_EcTruA"/>
    <property type="match status" value="1"/>
</dbReference>
<dbReference type="EC" id="5.4.99.12" evidence="5"/>
<dbReference type="Gene3D" id="3.30.70.660">
    <property type="entry name" value="Pseudouridine synthase I, catalytic domain, C-terminal subdomain"/>
    <property type="match status" value="1"/>
</dbReference>
<dbReference type="InterPro" id="IPR020095">
    <property type="entry name" value="PsdUridine_synth_TruA_C"/>
</dbReference>
<protein>
    <submittedName>
        <fullName evidence="5">tRNA pseudouridine synthase A</fullName>
        <ecNumber evidence="5">5.4.99.12</ecNumber>
    </submittedName>
</protein>
<comment type="similarity">
    <text evidence="1">Belongs to the tRNA pseudouridine synthase TruA family.</text>
</comment>
<dbReference type="PANTHER" id="PTHR11142">
    <property type="entry name" value="PSEUDOURIDYLATE SYNTHASE"/>
    <property type="match status" value="1"/>
</dbReference>
<evidence type="ECO:0000256" key="1">
    <source>
        <dbReference type="ARBA" id="ARBA00009375"/>
    </source>
</evidence>
<reference evidence="5" key="1">
    <citation type="submission" date="2019-03" db="EMBL/GenBank/DDBJ databases">
        <authorList>
            <person name="Hao L."/>
        </authorList>
    </citation>
    <scope>NUCLEOTIDE SEQUENCE</scope>
</reference>
<dbReference type="InterPro" id="IPR020103">
    <property type="entry name" value="PsdUridine_synth_cat_dom_sf"/>
</dbReference>
<keyword evidence="2" id="KW-0819">tRNA processing</keyword>
<proteinExistence type="inferred from homology"/>
<evidence type="ECO:0000313" key="5">
    <source>
        <dbReference type="EMBL" id="VFU14974.1"/>
    </source>
</evidence>
<accession>A0A485M1J9</accession>
<dbReference type="InterPro" id="IPR020094">
    <property type="entry name" value="TruA/RsuA/RluB/E/F_N"/>
</dbReference>
<organism evidence="5">
    <name type="scientific">anaerobic digester metagenome</name>
    <dbReference type="NCBI Taxonomy" id="1263854"/>
    <lineage>
        <taxon>unclassified sequences</taxon>
        <taxon>metagenomes</taxon>
        <taxon>ecological metagenomes</taxon>
    </lineage>
</organism>
<dbReference type="GO" id="GO:0160147">
    <property type="term" value="F:tRNA pseudouridine(38-40) synthase activity"/>
    <property type="evidence" value="ECO:0007669"/>
    <property type="project" value="UniProtKB-EC"/>
</dbReference>
<evidence type="ECO:0000256" key="2">
    <source>
        <dbReference type="ARBA" id="ARBA00022694"/>
    </source>
</evidence>
<dbReference type="SUPFAM" id="SSF55120">
    <property type="entry name" value="Pseudouridine synthase"/>
    <property type="match status" value="1"/>
</dbReference>
<gene>
    <name evidence="5" type="primary">truA</name>
    <name evidence="5" type="ORF">SCFA_370022</name>
</gene>
<dbReference type="EMBL" id="CAADRM010000100">
    <property type="protein sequence ID" value="VFU14974.1"/>
    <property type="molecule type" value="Genomic_DNA"/>
</dbReference>
<dbReference type="FunFam" id="3.30.70.580:FF:000001">
    <property type="entry name" value="tRNA pseudouridine synthase A"/>
    <property type="match status" value="1"/>
</dbReference>
<evidence type="ECO:0000259" key="4">
    <source>
        <dbReference type="Pfam" id="PF01416"/>
    </source>
</evidence>
<dbReference type="AlphaFoldDB" id="A0A485M1J9"/>
<dbReference type="GO" id="GO:0031119">
    <property type="term" value="P:tRNA pseudouridine synthesis"/>
    <property type="evidence" value="ECO:0007669"/>
    <property type="project" value="TreeGrafter"/>
</dbReference>
<feature type="domain" description="Pseudouridine synthase I TruA alpha/beta" evidence="4">
    <location>
        <begin position="143"/>
        <end position="244"/>
    </location>
</feature>
<dbReference type="Gene3D" id="3.30.70.580">
    <property type="entry name" value="Pseudouridine synthase I, catalytic domain, N-terminal subdomain"/>
    <property type="match status" value="1"/>
</dbReference>
<dbReference type="InterPro" id="IPR020097">
    <property type="entry name" value="PsdUridine_synth_TruA_a/b_dom"/>
</dbReference>
<dbReference type="GO" id="GO:0003723">
    <property type="term" value="F:RNA binding"/>
    <property type="evidence" value="ECO:0007669"/>
    <property type="project" value="InterPro"/>
</dbReference>